<keyword evidence="2" id="KW-0472">Membrane</keyword>
<feature type="transmembrane region" description="Helical" evidence="2">
    <location>
        <begin position="248"/>
        <end position="269"/>
    </location>
</feature>
<evidence type="ECO:0000256" key="1">
    <source>
        <dbReference type="SAM" id="MobiDB-lite"/>
    </source>
</evidence>
<protein>
    <submittedName>
        <fullName evidence="3">Uncharacterized protein</fullName>
    </submittedName>
</protein>
<evidence type="ECO:0000313" key="4">
    <source>
        <dbReference type="Proteomes" id="UP001054902"/>
    </source>
</evidence>
<name>A0AAD3CP54_9STRA</name>
<feature type="transmembrane region" description="Helical" evidence="2">
    <location>
        <begin position="281"/>
        <end position="302"/>
    </location>
</feature>
<dbReference type="Proteomes" id="UP001054902">
    <property type="component" value="Unassembled WGS sequence"/>
</dbReference>
<evidence type="ECO:0000313" key="3">
    <source>
        <dbReference type="EMBL" id="GFH49587.1"/>
    </source>
</evidence>
<sequence>MPSEEDIENPRPFDEIEEINEEDNEALLETALSQKKEGSSSAEQAVEKTTNEAPCKEDTDNPQGIDKDEDDNEKLIVKEEEESSMSKTSSSEKAEEVHQQKQTSVPGWMELFIGATFLCGSIFLYLKAYSAQSQKIHLSLFFQDITNNDREGTLDLYAKYVEEYEVQQVQDKIRHDSMRGGYGFPLSFLFGCIFFFVSIMFDAMSAYKISINHTISHIIAGCGVFLWFVASVFSIPDVNESIHQNDDNTIMIVGCVFLMVALFGSFFSLIKRDQIPPKIIFILNGFKLCGVILFLTGSILMMDKHLYTEPSIENIERCLTPFQTLSGFDSTMNKECADLAGVHFVQGQDSSTDLNKQYEKFTRISYGIIGKWNASLIDYVLPWSNMLHHRVDFLSCGRDSLFCSFSEGKSCMNK</sequence>
<dbReference type="EMBL" id="BLLK01000038">
    <property type="protein sequence ID" value="GFH49587.1"/>
    <property type="molecule type" value="Genomic_DNA"/>
</dbReference>
<feature type="compositionally biased region" description="Basic and acidic residues" evidence="1">
    <location>
        <begin position="45"/>
        <end position="59"/>
    </location>
</feature>
<feature type="transmembrane region" description="Helical" evidence="2">
    <location>
        <begin position="182"/>
        <end position="203"/>
    </location>
</feature>
<keyword evidence="2" id="KW-1133">Transmembrane helix</keyword>
<feature type="compositionally biased region" description="Acidic residues" evidence="1">
    <location>
        <begin position="15"/>
        <end position="26"/>
    </location>
</feature>
<organism evidence="3 4">
    <name type="scientific">Chaetoceros tenuissimus</name>
    <dbReference type="NCBI Taxonomy" id="426638"/>
    <lineage>
        <taxon>Eukaryota</taxon>
        <taxon>Sar</taxon>
        <taxon>Stramenopiles</taxon>
        <taxon>Ochrophyta</taxon>
        <taxon>Bacillariophyta</taxon>
        <taxon>Coscinodiscophyceae</taxon>
        <taxon>Chaetocerotophycidae</taxon>
        <taxon>Chaetocerotales</taxon>
        <taxon>Chaetocerotaceae</taxon>
        <taxon>Chaetoceros</taxon>
    </lineage>
</organism>
<gene>
    <name evidence="3" type="ORF">CTEN210_06063</name>
</gene>
<evidence type="ECO:0000256" key="2">
    <source>
        <dbReference type="SAM" id="Phobius"/>
    </source>
</evidence>
<keyword evidence="2" id="KW-0812">Transmembrane</keyword>
<dbReference type="AlphaFoldDB" id="A0AAD3CP54"/>
<feature type="transmembrane region" description="Helical" evidence="2">
    <location>
        <begin position="108"/>
        <end position="126"/>
    </location>
</feature>
<accession>A0AAD3CP54</accession>
<feature type="region of interest" description="Disordered" evidence="1">
    <location>
        <begin position="1"/>
        <end position="99"/>
    </location>
</feature>
<reference evidence="3 4" key="1">
    <citation type="journal article" date="2021" name="Sci. Rep.">
        <title>The genome of the diatom Chaetoceros tenuissimus carries an ancient integrated fragment of an extant virus.</title>
        <authorList>
            <person name="Hongo Y."/>
            <person name="Kimura K."/>
            <person name="Takaki Y."/>
            <person name="Yoshida Y."/>
            <person name="Baba S."/>
            <person name="Kobayashi G."/>
            <person name="Nagasaki K."/>
            <person name="Hano T."/>
            <person name="Tomaru Y."/>
        </authorList>
    </citation>
    <scope>NUCLEOTIDE SEQUENCE [LARGE SCALE GENOMIC DNA]</scope>
    <source>
        <strain evidence="3 4">NIES-3715</strain>
    </source>
</reference>
<proteinExistence type="predicted"/>
<feature type="compositionally biased region" description="Basic and acidic residues" evidence="1">
    <location>
        <begin position="90"/>
        <end position="99"/>
    </location>
</feature>
<keyword evidence="4" id="KW-1185">Reference proteome</keyword>
<comment type="caution">
    <text evidence="3">The sequence shown here is derived from an EMBL/GenBank/DDBJ whole genome shotgun (WGS) entry which is preliminary data.</text>
</comment>
<feature type="transmembrane region" description="Helical" evidence="2">
    <location>
        <begin position="215"/>
        <end position="236"/>
    </location>
</feature>